<dbReference type="Gene3D" id="1.20.120.20">
    <property type="entry name" value="Apolipoprotein"/>
    <property type="match status" value="1"/>
</dbReference>
<gene>
    <name evidence="2" type="ORF">LPB301_02560</name>
</gene>
<comment type="caution">
    <text evidence="2">The sequence shown here is derived from an EMBL/GenBank/DDBJ whole genome shotgun (WGS) entry which is preliminary data.</text>
</comment>
<reference evidence="3" key="1">
    <citation type="submission" date="2016-02" db="EMBL/GenBank/DDBJ databases">
        <title>Paenibacillus sp. LPB0068, isolated from Crassostrea gigas.</title>
        <authorList>
            <person name="Shin S.-K."/>
            <person name="Yi H."/>
        </authorList>
    </citation>
    <scope>NUCLEOTIDE SEQUENCE [LARGE SCALE GENOMIC DNA]</scope>
    <source>
        <strain evidence="3">KCTC 23969</strain>
    </source>
</reference>
<dbReference type="EMBL" id="LSFL01000005">
    <property type="protein sequence ID" value="OBY67238.1"/>
    <property type="molecule type" value="Genomic_DNA"/>
</dbReference>
<accession>A0A1B8U5Y6</accession>
<evidence type="ECO:0000313" key="3">
    <source>
        <dbReference type="Proteomes" id="UP000092612"/>
    </source>
</evidence>
<feature type="coiled-coil region" evidence="1">
    <location>
        <begin position="142"/>
        <end position="235"/>
    </location>
</feature>
<proteinExistence type="predicted"/>
<evidence type="ECO:0000313" key="2">
    <source>
        <dbReference type="EMBL" id="OBY67238.1"/>
    </source>
</evidence>
<dbReference type="STRING" id="996801.BW723_06930"/>
<evidence type="ECO:0000256" key="1">
    <source>
        <dbReference type="SAM" id="Coils"/>
    </source>
</evidence>
<dbReference type="AlphaFoldDB" id="A0A1B8U5Y6"/>
<sequence>MKIMNMNSVRVAAIVLTLSNFMLISCDNPKKNNNNIMEEGKEEIAEVINKDKDNLDVEMESDLAEDEVKTRTYKMKEKETPIVYDLDARGIAGFNDWADYTVVNYELTNLRKVDFVTTRERIQNMNYRIANLGNTIPTWLKTEEVMEDVEDIQDEYLELIEDQDASGDEMKENLEELSEKFDDLKEELDETVNQYIKIHEEAIEEFNEEIKKGKIDAAIEEYNEEIKKLDKIVKEKQ</sequence>
<dbReference type="Proteomes" id="UP000092612">
    <property type="component" value="Unassembled WGS sequence"/>
</dbReference>
<organism evidence="2 3">
    <name type="scientific">Polaribacter reichenbachii</name>
    <dbReference type="NCBI Taxonomy" id="996801"/>
    <lineage>
        <taxon>Bacteria</taxon>
        <taxon>Pseudomonadati</taxon>
        <taxon>Bacteroidota</taxon>
        <taxon>Flavobacteriia</taxon>
        <taxon>Flavobacteriales</taxon>
        <taxon>Flavobacteriaceae</taxon>
    </lineage>
</organism>
<dbReference type="KEGG" id="prn:BW723_06930"/>
<keyword evidence="1" id="KW-0175">Coiled coil</keyword>
<keyword evidence="3" id="KW-1185">Reference proteome</keyword>
<dbReference type="PROSITE" id="PS51257">
    <property type="entry name" value="PROKAR_LIPOPROTEIN"/>
    <property type="match status" value="1"/>
</dbReference>
<name>A0A1B8U5Y6_9FLAO</name>
<protein>
    <submittedName>
        <fullName evidence="2">Uncharacterized protein</fullName>
    </submittedName>
</protein>